<evidence type="ECO:0000256" key="1">
    <source>
        <dbReference type="SAM" id="MobiDB-lite"/>
    </source>
</evidence>
<feature type="region of interest" description="Disordered" evidence="1">
    <location>
        <begin position="63"/>
        <end position="145"/>
    </location>
</feature>
<dbReference type="EMBL" id="JAFHKP010000031">
    <property type="protein sequence ID" value="KAG5472102.1"/>
    <property type="molecule type" value="Genomic_DNA"/>
</dbReference>
<dbReference type="AlphaFoldDB" id="A0A836KGQ0"/>
<organism evidence="2 3">
    <name type="scientific">Leishmania enriettii</name>
    <dbReference type="NCBI Taxonomy" id="5663"/>
    <lineage>
        <taxon>Eukaryota</taxon>
        <taxon>Discoba</taxon>
        <taxon>Euglenozoa</taxon>
        <taxon>Kinetoplastea</taxon>
        <taxon>Metakinetoplastina</taxon>
        <taxon>Trypanosomatida</taxon>
        <taxon>Trypanosomatidae</taxon>
        <taxon>Leishmaniinae</taxon>
        <taxon>Leishmania</taxon>
    </lineage>
</organism>
<feature type="compositionally biased region" description="Polar residues" evidence="1">
    <location>
        <begin position="77"/>
        <end position="90"/>
    </location>
</feature>
<feature type="compositionally biased region" description="Polar residues" evidence="1">
    <location>
        <begin position="214"/>
        <end position="225"/>
    </location>
</feature>
<evidence type="ECO:0000313" key="2">
    <source>
        <dbReference type="EMBL" id="KAG5472102.1"/>
    </source>
</evidence>
<sequence>MFRPADDQMERMAAYGMQRGVVHDMGAMLRLEEQQALMMQMREMEMMQMQAMGCVPSYAGDPWASPLEQLQPMGQEPPSQQQQSIGSCTNPCACENAAATTPGSSAPPPSVTKPESIGGATNTSPSTTNARCGVGRSDASSQPGCPSAYAPNSLYRTMSSAADAKEPPAAQESMYNGSSMYAGNASACAPPLMGGGLNENGASNAGYSMCEANNGGSMYEQSAPSSHEVVSISTKSAPATDALAAGNSSKAATPLPLRKTSGAGVSSALQRKPSVSALEKKGSLASMSRDDKTSISSHRSREIRRKSSELKRQSRSGTANHGPRSPSIRSSSSEKKRSSPGDKNKQSPSPSSLKDKSKHRSSSSSSAKDNDKKRH</sequence>
<dbReference type="Proteomes" id="UP000674179">
    <property type="component" value="Chromosome 31"/>
</dbReference>
<accession>A0A836KGQ0</accession>
<feature type="compositionally biased region" description="Basic and acidic residues" evidence="1">
    <location>
        <begin position="332"/>
        <end position="345"/>
    </location>
</feature>
<dbReference type="GeneID" id="94170032"/>
<comment type="caution">
    <text evidence="2">The sequence shown here is derived from an EMBL/GenBank/DDBJ whole genome shotgun (WGS) entry which is preliminary data.</text>
</comment>
<feature type="compositionally biased region" description="Polar residues" evidence="1">
    <location>
        <begin position="119"/>
        <end position="130"/>
    </location>
</feature>
<evidence type="ECO:0000313" key="3">
    <source>
        <dbReference type="Proteomes" id="UP000674179"/>
    </source>
</evidence>
<feature type="region of interest" description="Disordered" evidence="1">
    <location>
        <begin position="192"/>
        <end position="375"/>
    </location>
</feature>
<gene>
    <name evidence="2" type="ORF">CUR178_02773</name>
</gene>
<dbReference type="KEGG" id="lenr:94170032"/>
<dbReference type="OrthoDB" id="267618at2759"/>
<reference evidence="2 3" key="1">
    <citation type="submission" date="2021-02" db="EMBL/GenBank/DDBJ databases">
        <title>Leishmania (Mundinia) enrietti genome sequencing and assembly.</title>
        <authorList>
            <person name="Almutairi H."/>
            <person name="Gatherer D."/>
        </authorList>
    </citation>
    <scope>NUCLEOTIDE SEQUENCE [LARGE SCALE GENOMIC DNA]</scope>
    <source>
        <strain evidence="2">CUR178</strain>
    </source>
</reference>
<feature type="compositionally biased region" description="Basic and acidic residues" evidence="1">
    <location>
        <begin position="278"/>
        <end position="293"/>
    </location>
</feature>
<name>A0A836KGQ0_LEIEN</name>
<proteinExistence type="predicted"/>
<keyword evidence="3" id="KW-1185">Reference proteome</keyword>
<protein>
    <submittedName>
        <fullName evidence="2">Uncharacterized protein</fullName>
    </submittedName>
</protein>
<dbReference type="RefSeq" id="XP_067690625.1">
    <property type="nucleotide sequence ID" value="XM_067834522.1"/>
</dbReference>